<dbReference type="SUPFAM" id="SSF52540">
    <property type="entry name" value="P-loop containing nucleoside triphosphate hydrolases"/>
    <property type="match status" value="1"/>
</dbReference>
<evidence type="ECO:0008006" key="2">
    <source>
        <dbReference type="Google" id="ProtNLM"/>
    </source>
</evidence>
<name>A0A0F9EMI4_9ZZZZ</name>
<evidence type="ECO:0000313" key="1">
    <source>
        <dbReference type="EMBL" id="KKL75293.1"/>
    </source>
</evidence>
<dbReference type="PANTHER" id="PTHR13308">
    <property type="entry name" value="NEDD4-BINDING PROTEIN 2-LIKE 1"/>
    <property type="match status" value="1"/>
</dbReference>
<protein>
    <recommendedName>
        <fullName evidence="2">Zeta toxin domain-containing protein</fullName>
    </recommendedName>
</protein>
<gene>
    <name evidence="1" type="ORF">LCGC14_2056360</name>
</gene>
<dbReference type="AlphaFoldDB" id="A0A0F9EMI4"/>
<organism evidence="1">
    <name type="scientific">marine sediment metagenome</name>
    <dbReference type="NCBI Taxonomy" id="412755"/>
    <lineage>
        <taxon>unclassified sequences</taxon>
        <taxon>metagenomes</taxon>
        <taxon>ecological metagenomes</taxon>
    </lineage>
</organism>
<accession>A0A0F9EMI4</accession>
<dbReference type="InterPro" id="IPR026302">
    <property type="entry name" value="NEDD4-bd_p2"/>
</dbReference>
<dbReference type="Gene3D" id="3.40.50.300">
    <property type="entry name" value="P-loop containing nucleotide triphosphate hydrolases"/>
    <property type="match status" value="1"/>
</dbReference>
<proteinExistence type="predicted"/>
<comment type="caution">
    <text evidence="1">The sequence shown here is derived from an EMBL/GenBank/DDBJ whole genome shotgun (WGS) entry which is preliminary data.</text>
</comment>
<sequence>MLRAANKKAASKIVYLMRGAPASGKSFTARKLAGKTGVVCETDSYFGPPGEEYHFDIKKRPQAREQNMGCFLDALMLGRSPVIVDRGCGKGRRTWWYAQTAILFGYKVKLAEPTSPWWKRMVAWKKRQAEWPVDAVQILSDKQQRTHRVHCSAIARSLSRYDPTLTIKKILKGGK</sequence>
<reference evidence="1" key="1">
    <citation type="journal article" date="2015" name="Nature">
        <title>Complex archaea that bridge the gap between prokaryotes and eukaryotes.</title>
        <authorList>
            <person name="Spang A."/>
            <person name="Saw J.H."/>
            <person name="Jorgensen S.L."/>
            <person name="Zaremba-Niedzwiedzka K."/>
            <person name="Martijn J."/>
            <person name="Lind A.E."/>
            <person name="van Eijk R."/>
            <person name="Schleper C."/>
            <person name="Guy L."/>
            <person name="Ettema T.J."/>
        </authorList>
    </citation>
    <scope>NUCLEOTIDE SEQUENCE</scope>
</reference>
<dbReference type="InterPro" id="IPR027417">
    <property type="entry name" value="P-loop_NTPase"/>
</dbReference>
<dbReference type="EMBL" id="LAZR01024394">
    <property type="protein sequence ID" value="KKL75293.1"/>
    <property type="molecule type" value="Genomic_DNA"/>
</dbReference>
<dbReference type="PANTHER" id="PTHR13308:SF40">
    <property type="entry name" value="NEDD4-BINDING PROTEIN 2-LIKE 1"/>
    <property type="match status" value="1"/>
</dbReference>